<evidence type="ECO:0000313" key="1">
    <source>
        <dbReference type="EMBL" id="MBK1662190.1"/>
    </source>
</evidence>
<sequence>MSAGGGAPVHRGWAARAPAGALPRPALDSDAAQAAGRRMAMPALLSLEPLFASPLLRFGVPDAEGLNAMLLAEVSAMRAASPGIARSNRQGWHSATDLFERTEPGCALLRRHVLDAARQAALALAPDLDLAAIAVQGEAWVNVNGPGAFNVPHEHPGWTFSGCYYVAMPETAEARGGAIEFLDTRMGVAAFGLAGSDTFSGKVACRPAPGEMLIFPCWLKHWVYPHDAAAERVTIAFNLRCVPRRRQGGSGGGATAEVRAADRPS</sequence>
<dbReference type="Gene3D" id="2.60.120.620">
    <property type="entry name" value="q2cbj1_9rhob like domain"/>
    <property type="match status" value="1"/>
</dbReference>
<dbReference type="InterPro" id="IPR012668">
    <property type="entry name" value="CHP02466"/>
</dbReference>
<accession>A0ABS1D5M8</accession>
<keyword evidence="2" id="KW-1185">Reference proteome</keyword>
<organism evidence="1 2">
    <name type="scientific">Paracraurococcus ruber</name>
    <dbReference type="NCBI Taxonomy" id="77675"/>
    <lineage>
        <taxon>Bacteria</taxon>
        <taxon>Pseudomonadati</taxon>
        <taxon>Pseudomonadota</taxon>
        <taxon>Alphaproteobacteria</taxon>
        <taxon>Acetobacterales</taxon>
        <taxon>Roseomonadaceae</taxon>
        <taxon>Paracraurococcus</taxon>
    </lineage>
</organism>
<dbReference type="EMBL" id="NRSG01000476">
    <property type="protein sequence ID" value="MBK1662190.1"/>
    <property type="molecule type" value="Genomic_DNA"/>
</dbReference>
<comment type="caution">
    <text evidence="1">The sequence shown here is derived from an EMBL/GenBank/DDBJ whole genome shotgun (WGS) entry which is preliminary data.</text>
</comment>
<evidence type="ECO:0000313" key="2">
    <source>
        <dbReference type="Proteomes" id="UP000697995"/>
    </source>
</evidence>
<gene>
    <name evidence="1" type="ORF">CKO45_28805</name>
</gene>
<evidence type="ECO:0008006" key="3">
    <source>
        <dbReference type="Google" id="ProtNLM"/>
    </source>
</evidence>
<proteinExistence type="predicted"/>
<protein>
    <recommendedName>
        <fullName evidence="3">2OG-Fe(II) oxygenase</fullName>
    </recommendedName>
</protein>
<dbReference type="Pfam" id="PF13759">
    <property type="entry name" value="2OG-FeII_Oxy_5"/>
    <property type="match status" value="1"/>
</dbReference>
<dbReference type="Proteomes" id="UP000697995">
    <property type="component" value="Unassembled WGS sequence"/>
</dbReference>
<name>A0ABS1D5M8_9PROT</name>
<reference evidence="1 2" key="1">
    <citation type="journal article" date="2020" name="Microorganisms">
        <title>Osmotic Adaptation and Compatible Solute Biosynthesis of Phototrophic Bacteria as Revealed from Genome Analyses.</title>
        <authorList>
            <person name="Imhoff J.F."/>
            <person name="Rahn T."/>
            <person name="Kunzel S."/>
            <person name="Keller A."/>
            <person name="Neulinger S.C."/>
        </authorList>
    </citation>
    <scope>NUCLEOTIDE SEQUENCE [LARGE SCALE GENOMIC DNA]</scope>
    <source>
        <strain evidence="1 2">DSM 15382</strain>
    </source>
</reference>
<dbReference type="NCBIfam" id="TIGR02466">
    <property type="entry name" value="TIGR02466 family protein"/>
    <property type="match status" value="1"/>
</dbReference>